<name>A0AAD7KGC2_9AGAR</name>
<reference evidence="3" key="1">
    <citation type="submission" date="2023-03" db="EMBL/GenBank/DDBJ databases">
        <title>Massive genome expansion in bonnet fungi (Mycena s.s.) driven by repeated elements and novel gene families across ecological guilds.</title>
        <authorList>
            <consortium name="Lawrence Berkeley National Laboratory"/>
            <person name="Harder C.B."/>
            <person name="Miyauchi S."/>
            <person name="Viragh M."/>
            <person name="Kuo A."/>
            <person name="Thoen E."/>
            <person name="Andreopoulos B."/>
            <person name="Lu D."/>
            <person name="Skrede I."/>
            <person name="Drula E."/>
            <person name="Henrissat B."/>
            <person name="Morin E."/>
            <person name="Kohler A."/>
            <person name="Barry K."/>
            <person name="LaButti K."/>
            <person name="Morin E."/>
            <person name="Salamov A."/>
            <person name="Lipzen A."/>
            <person name="Mereny Z."/>
            <person name="Hegedus B."/>
            <person name="Baldrian P."/>
            <person name="Stursova M."/>
            <person name="Weitz H."/>
            <person name="Taylor A."/>
            <person name="Grigoriev I.V."/>
            <person name="Nagy L.G."/>
            <person name="Martin F."/>
            <person name="Kauserud H."/>
        </authorList>
    </citation>
    <scope>NUCLEOTIDE SEQUENCE</scope>
    <source>
        <strain evidence="3">CBHHK182m</strain>
    </source>
</reference>
<dbReference type="InterPro" id="IPR011333">
    <property type="entry name" value="SKP1/BTB/POZ_sf"/>
</dbReference>
<proteinExistence type="predicted"/>
<dbReference type="Proteomes" id="UP001215598">
    <property type="component" value="Unassembled WGS sequence"/>
</dbReference>
<accession>A0AAD7KGC2</accession>
<protein>
    <recommendedName>
        <fullName evidence="2">BTB domain-containing protein</fullName>
    </recommendedName>
</protein>
<comment type="caution">
    <text evidence="3">The sequence shown here is derived from an EMBL/GenBank/DDBJ whole genome shotgun (WGS) entry which is preliminary data.</text>
</comment>
<evidence type="ECO:0000313" key="4">
    <source>
        <dbReference type="Proteomes" id="UP001215598"/>
    </source>
</evidence>
<feature type="region of interest" description="Disordered" evidence="1">
    <location>
        <begin position="1"/>
        <end position="21"/>
    </location>
</feature>
<dbReference type="SUPFAM" id="SSF54695">
    <property type="entry name" value="POZ domain"/>
    <property type="match status" value="1"/>
</dbReference>
<dbReference type="Gene3D" id="3.30.710.10">
    <property type="entry name" value="Potassium Channel Kv1.1, Chain A"/>
    <property type="match status" value="1"/>
</dbReference>
<feature type="compositionally biased region" description="Basic and acidic residues" evidence="1">
    <location>
        <begin position="9"/>
        <end position="21"/>
    </location>
</feature>
<evidence type="ECO:0000256" key="1">
    <source>
        <dbReference type="SAM" id="MobiDB-lite"/>
    </source>
</evidence>
<organism evidence="3 4">
    <name type="scientific">Mycena metata</name>
    <dbReference type="NCBI Taxonomy" id="1033252"/>
    <lineage>
        <taxon>Eukaryota</taxon>
        <taxon>Fungi</taxon>
        <taxon>Dikarya</taxon>
        <taxon>Basidiomycota</taxon>
        <taxon>Agaricomycotina</taxon>
        <taxon>Agaricomycetes</taxon>
        <taxon>Agaricomycetidae</taxon>
        <taxon>Agaricales</taxon>
        <taxon>Marasmiineae</taxon>
        <taxon>Mycenaceae</taxon>
        <taxon>Mycena</taxon>
    </lineage>
</organism>
<evidence type="ECO:0000259" key="2">
    <source>
        <dbReference type="PROSITE" id="PS50097"/>
    </source>
</evidence>
<evidence type="ECO:0000313" key="3">
    <source>
        <dbReference type="EMBL" id="KAJ7782678.1"/>
    </source>
</evidence>
<dbReference type="InterPro" id="IPR000210">
    <property type="entry name" value="BTB/POZ_dom"/>
</dbReference>
<feature type="domain" description="BTB" evidence="2">
    <location>
        <begin position="29"/>
        <end position="100"/>
    </location>
</feature>
<sequence length="311" mass="34991">MSQPPAKRQRTEEDKDAPITRSELWHTDGSVVLQAENTQFRVHWSVLARNSSFFRDMQSLPQPPSQPTVEGCPVVELPDAEIDVEFVLKALYTPTLLAEPTLPLSAVGALVRLGRKYDFEELFNSAVGRLAFENPTSFEEYEARIVDHQYAPTRITPSPGFSFDMVTLLSENRLWSLLPCACFRLVVWGKPAKLFDGISRQNGTLASLSFVDLRRCVAGREFLLTKQLEPGYTFGWSRGWNYNKCTNPDQCASMRTVIVEACSDYPALANSMDDFSGIWGSLSMLAGLKKVWEELPRAFGLPAWDELKNDP</sequence>
<dbReference type="EMBL" id="JARKIB010000003">
    <property type="protein sequence ID" value="KAJ7782678.1"/>
    <property type="molecule type" value="Genomic_DNA"/>
</dbReference>
<dbReference type="Pfam" id="PF00651">
    <property type="entry name" value="BTB"/>
    <property type="match status" value="1"/>
</dbReference>
<keyword evidence="4" id="KW-1185">Reference proteome</keyword>
<dbReference type="CDD" id="cd18186">
    <property type="entry name" value="BTB_POZ_ZBTB_KLHL-like"/>
    <property type="match status" value="1"/>
</dbReference>
<dbReference type="PROSITE" id="PS50097">
    <property type="entry name" value="BTB"/>
    <property type="match status" value="1"/>
</dbReference>
<gene>
    <name evidence="3" type="ORF">B0H16DRAFT_1493965</name>
</gene>
<dbReference type="AlphaFoldDB" id="A0AAD7KGC2"/>
<dbReference type="SMART" id="SM00225">
    <property type="entry name" value="BTB"/>
    <property type="match status" value="1"/>
</dbReference>